<keyword evidence="1" id="KW-0732">Signal</keyword>
<dbReference type="RefSeq" id="WP_171101186.1">
    <property type="nucleotide sequence ID" value="NZ_CP053084.1"/>
</dbReference>
<reference evidence="2 3" key="1">
    <citation type="submission" date="2020-05" db="EMBL/GenBank/DDBJ databases">
        <title>Compete genome of Limnobacter sp. SAORIC-580.</title>
        <authorList>
            <person name="Song J."/>
            <person name="Cho J.-C."/>
        </authorList>
    </citation>
    <scope>NUCLEOTIDE SEQUENCE [LARGE SCALE GENOMIC DNA]</scope>
    <source>
        <strain evidence="2 3">SAORIC-580</strain>
    </source>
</reference>
<proteinExistence type="predicted"/>
<feature type="signal peptide" evidence="1">
    <location>
        <begin position="1"/>
        <end position="17"/>
    </location>
</feature>
<evidence type="ECO:0000313" key="3">
    <source>
        <dbReference type="Proteomes" id="UP000501130"/>
    </source>
</evidence>
<dbReference type="Proteomes" id="UP000501130">
    <property type="component" value="Chromosome"/>
</dbReference>
<gene>
    <name evidence="2" type="ORF">HKT17_15060</name>
</gene>
<keyword evidence="3" id="KW-1185">Reference proteome</keyword>
<accession>A0ABX6N956</accession>
<dbReference type="EMBL" id="CP053084">
    <property type="protein sequence ID" value="QJR30925.1"/>
    <property type="molecule type" value="Genomic_DNA"/>
</dbReference>
<sequence length="486" mass="51890">MKLSQVFTAAVAGTAFALLGACSSEDVRTTANPGASPAASSNVLSSESLAQAMGGSETPLGLGCGWIAASDPDKANIAFPDSEAKYWVAAAPVSPQTRLRIDGRYPDARYFSYNAYDAALRPTDAVADFELTPSDKGREGNPFARKGAKPGGAYTAYLEYGASPVQNPDVQRKPNTFYTGEIGFGPLNIPNALAVFIYRVYVSNTGEFFDGGVGLPTLTLETADGSRELGTLPNCAEPLLPSAGGATPPLGLNELLLGLDYPNQLALPFPTATNPPNTLKFFSLGDTAFRIAGNVTGQDTSMLGGRVDSGSGGFLSNVHNAYTSTGFARRYGSLAMVRAKAPTYRGQAGVEFGQEQLRYWSLCGNEFATQRFTDCAADFQVPLDDQGFFTVVISDPADRPANATAENGFLWLPWGPYPDQLLLYRHMLHNPEFTEAIQNVEKGDALADVMKDFAPVGIYCDPNVFTQSNRSGEVFALCEQDQNTNQ</sequence>
<dbReference type="PROSITE" id="PS51257">
    <property type="entry name" value="PROKAR_LIPOPROTEIN"/>
    <property type="match status" value="1"/>
</dbReference>
<feature type="chain" id="PRO_5047230924" evidence="1">
    <location>
        <begin position="18"/>
        <end position="486"/>
    </location>
</feature>
<protein>
    <submittedName>
        <fullName evidence="2">Uncharacterized protein</fullName>
    </submittedName>
</protein>
<name>A0ABX6N956_9BURK</name>
<evidence type="ECO:0000256" key="1">
    <source>
        <dbReference type="SAM" id="SignalP"/>
    </source>
</evidence>
<evidence type="ECO:0000313" key="2">
    <source>
        <dbReference type="EMBL" id="QJR30925.1"/>
    </source>
</evidence>
<organism evidence="2 3">
    <name type="scientific">Limnobacter profundi</name>
    <dbReference type="NCBI Taxonomy" id="2732163"/>
    <lineage>
        <taxon>Bacteria</taxon>
        <taxon>Pseudomonadati</taxon>
        <taxon>Pseudomonadota</taxon>
        <taxon>Betaproteobacteria</taxon>
        <taxon>Burkholderiales</taxon>
        <taxon>Burkholderiaceae</taxon>
        <taxon>Limnobacter</taxon>
    </lineage>
</organism>